<dbReference type="EMBL" id="MWPR01000057">
    <property type="protein sequence ID" value="ORJ47868.1"/>
    <property type="molecule type" value="Genomic_DNA"/>
</dbReference>
<comment type="caution">
    <text evidence="1">The sequence shown here is derived from an EMBL/GenBank/DDBJ whole genome shotgun (WGS) entry which is preliminary data.</text>
</comment>
<name>A0ABX3U9N9_KLUIN</name>
<protein>
    <submittedName>
        <fullName evidence="1">Uncharacterized protein</fullName>
    </submittedName>
</protein>
<keyword evidence="2" id="KW-1185">Reference proteome</keyword>
<accession>A0ABX3U9N9</accession>
<organism evidence="1 2">
    <name type="scientific">Kluyvera intermedia</name>
    <name type="common">Enterobacter intermedius</name>
    <dbReference type="NCBI Taxonomy" id="61648"/>
    <lineage>
        <taxon>Bacteria</taxon>
        <taxon>Pseudomonadati</taxon>
        <taxon>Pseudomonadota</taxon>
        <taxon>Gammaproteobacteria</taxon>
        <taxon>Enterobacterales</taxon>
        <taxon>Enterobacteriaceae</taxon>
        <taxon>Kluyvera</taxon>
    </lineage>
</organism>
<gene>
    <name evidence="1" type="ORF">B2M27_23900</name>
</gene>
<feature type="non-terminal residue" evidence="1">
    <location>
        <position position="1"/>
    </location>
</feature>
<evidence type="ECO:0000313" key="1">
    <source>
        <dbReference type="EMBL" id="ORJ47868.1"/>
    </source>
</evidence>
<sequence>PSNKVTKKVYEDIERALLNASNARTKAAAKPYLDLAKYYHHTIRHDLDDYVEEQLSSAIIYADDASGRVDEKERKIDNVKHFLYKFKGQITLE</sequence>
<dbReference type="RefSeq" id="WP_172399099.1">
    <property type="nucleotide sequence ID" value="NZ_MWPR01000057.1"/>
</dbReference>
<proteinExistence type="predicted"/>
<evidence type="ECO:0000313" key="2">
    <source>
        <dbReference type="Proteomes" id="UP000192521"/>
    </source>
</evidence>
<dbReference type="Proteomes" id="UP000192521">
    <property type="component" value="Unassembled WGS sequence"/>
</dbReference>
<reference evidence="1 2" key="1">
    <citation type="submission" date="2017-02" db="EMBL/GenBank/DDBJ databases">
        <title>Draft genome sequence of a Kluyvera intermedia isolate from a patient with a pancreatic abscess.</title>
        <authorList>
            <person name="Thele R."/>
        </authorList>
    </citation>
    <scope>NUCLEOTIDE SEQUENCE [LARGE SCALE GENOMIC DNA]</scope>
    <source>
        <strain evidence="1 2">FOSA7093</strain>
    </source>
</reference>